<dbReference type="Pfam" id="PF06968">
    <property type="entry name" value="BATS"/>
    <property type="match status" value="1"/>
</dbReference>
<dbReference type="InterPro" id="IPR024177">
    <property type="entry name" value="Biotin_synthase"/>
</dbReference>
<dbReference type="EMBL" id="BAAFGK010000001">
    <property type="protein sequence ID" value="GAB0056028.1"/>
    <property type="molecule type" value="Genomic_DNA"/>
</dbReference>
<reference evidence="15 16" key="1">
    <citation type="submission" date="2024-09" db="EMBL/GenBank/DDBJ databases">
        <title>Draft genome sequence of Candidatus Magnetaquicoccaceae bacterium FCR-1.</title>
        <authorList>
            <person name="Shimoshige H."/>
            <person name="Shimamura S."/>
            <person name="Taoka A."/>
            <person name="Kobayashi H."/>
            <person name="Maekawa T."/>
        </authorList>
    </citation>
    <scope>NUCLEOTIDE SEQUENCE [LARGE SCALE GENOMIC DNA]</scope>
    <source>
        <strain evidence="15 16">FCR-1</strain>
    </source>
</reference>
<dbReference type="SFLD" id="SFLDG01060">
    <property type="entry name" value="BATS_domain_containing"/>
    <property type="match status" value="1"/>
</dbReference>
<dbReference type="CDD" id="cd01335">
    <property type="entry name" value="Radical_SAM"/>
    <property type="match status" value="1"/>
</dbReference>
<comment type="similarity">
    <text evidence="2 13">Belongs to the radical SAM superfamily. Biotin synthase family.</text>
</comment>
<evidence type="ECO:0000256" key="3">
    <source>
        <dbReference type="ARBA" id="ARBA00012236"/>
    </source>
</evidence>
<dbReference type="EC" id="2.8.1.6" evidence="3 13"/>
<keyword evidence="7 13" id="KW-0001">2Fe-2S</keyword>
<keyword evidence="8 13" id="KW-0479">Metal-binding</keyword>
<evidence type="ECO:0000256" key="4">
    <source>
        <dbReference type="ARBA" id="ARBA00022485"/>
    </source>
</evidence>
<evidence type="ECO:0000313" key="16">
    <source>
        <dbReference type="Proteomes" id="UP001628193"/>
    </source>
</evidence>
<evidence type="ECO:0000256" key="8">
    <source>
        <dbReference type="ARBA" id="ARBA00022723"/>
    </source>
</evidence>
<dbReference type="PANTHER" id="PTHR22976">
    <property type="entry name" value="BIOTIN SYNTHASE"/>
    <property type="match status" value="1"/>
</dbReference>
<feature type="binding site" evidence="13">
    <location>
        <position position="181"/>
    </location>
    <ligand>
        <name>[2Fe-2S] cluster</name>
        <dbReference type="ChEBI" id="CHEBI:190135"/>
    </ligand>
</feature>
<comment type="subunit">
    <text evidence="13">Homodimer.</text>
</comment>
<dbReference type="SMART" id="SM00729">
    <property type="entry name" value="Elp3"/>
    <property type="match status" value="1"/>
</dbReference>
<sequence>MARVGCLANAKQPPGWLRVLGCFVDLLKGLFSVEWMPAESHAFCRRLAGLALEGAPIPRAEAIRVLTDPDIPLLPLLDAAFVVRERHFGRGVRVHILNNVQNGLCPEDCNYCAQATSSAGEVPVYRMKSEEAIFDEAKKALDSGAYRYCLVLSGRGPGNERVEYLAGVVSRLKAAFPMEVCLSAGFIDASQAARLKEAGLDRYNHNLNTSEERYGSICHTHSYADRVATLTAARSVGLEVCSGLILGMGEGPEEVVEVALTLNRLDARSIPVNFYVHAPGSKLGAQNRLTPESCLRALCLFRFLNPSAEVRAAGGREANLRGLESLALYPANSLFAEGYLNTGGHAADKTLRLIEDAGFSVERVEEHE</sequence>
<dbReference type="InterPro" id="IPR002684">
    <property type="entry name" value="Biotin_synth/BioAB"/>
</dbReference>
<comment type="function">
    <text evidence="13">Catalyzes the conversion of dethiobiotin (DTB) to biotin by the insertion of a sulfur atom into dethiobiotin via a radical-based mechanism.</text>
</comment>
<keyword evidence="5 13" id="KW-0808">Transferase</keyword>
<dbReference type="InterPro" id="IPR007197">
    <property type="entry name" value="rSAM"/>
</dbReference>
<evidence type="ECO:0000256" key="10">
    <source>
        <dbReference type="ARBA" id="ARBA00023004"/>
    </source>
</evidence>
<evidence type="ECO:0000256" key="5">
    <source>
        <dbReference type="ARBA" id="ARBA00022679"/>
    </source>
</evidence>
<feature type="binding site" evidence="13">
    <location>
        <position position="109"/>
    </location>
    <ligand>
        <name>[4Fe-4S] cluster</name>
        <dbReference type="ChEBI" id="CHEBI:49883"/>
        <note>4Fe-4S-S-AdoMet</note>
    </ligand>
</feature>
<feature type="binding site" evidence="13">
    <location>
        <position position="311"/>
    </location>
    <ligand>
        <name>[2Fe-2S] cluster</name>
        <dbReference type="ChEBI" id="CHEBI:190135"/>
    </ligand>
</feature>
<proteinExistence type="inferred from homology"/>
<dbReference type="PROSITE" id="PS51918">
    <property type="entry name" value="RADICAL_SAM"/>
    <property type="match status" value="1"/>
</dbReference>
<protein>
    <recommendedName>
        <fullName evidence="3 13">Biotin synthase</fullName>
        <ecNumber evidence="3 13">2.8.1.6</ecNumber>
    </recommendedName>
</protein>
<comment type="caution">
    <text evidence="15">The sequence shown here is derived from an EMBL/GenBank/DDBJ whole genome shotgun (WGS) entry which is preliminary data.</text>
</comment>
<dbReference type="PANTHER" id="PTHR22976:SF2">
    <property type="entry name" value="BIOTIN SYNTHASE, MITOCHONDRIAL"/>
    <property type="match status" value="1"/>
</dbReference>
<dbReference type="Gene3D" id="3.20.20.70">
    <property type="entry name" value="Aldolase class I"/>
    <property type="match status" value="1"/>
</dbReference>
<dbReference type="PIRSF" id="PIRSF001619">
    <property type="entry name" value="Biotin_synth"/>
    <property type="match status" value="1"/>
</dbReference>
<dbReference type="SFLD" id="SFLDS00029">
    <property type="entry name" value="Radical_SAM"/>
    <property type="match status" value="1"/>
</dbReference>
<keyword evidence="9 13" id="KW-0093">Biotin biosynthesis</keyword>
<organism evidence="15 16">
    <name type="scientific">Candidatus Magnetaquiglobus chichijimensis</name>
    <dbReference type="NCBI Taxonomy" id="3141448"/>
    <lineage>
        <taxon>Bacteria</taxon>
        <taxon>Pseudomonadati</taxon>
        <taxon>Pseudomonadota</taxon>
        <taxon>Magnetococcia</taxon>
        <taxon>Magnetococcales</taxon>
        <taxon>Candidatus Magnetaquicoccaceae</taxon>
        <taxon>Candidatus Magnetaquiglobus</taxon>
    </lineage>
</organism>
<feature type="binding site" evidence="13">
    <location>
        <position position="105"/>
    </location>
    <ligand>
        <name>[4Fe-4S] cluster</name>
        <dbReference type="ChEBI" id="CHEBI:49883"/>
        <note>4Fe-4S-S-AdoMet</note>
    </ligand>
</feature>
<dbReference type="InterPro" id="IPR006638">
    <property type="entry name" value="Elp3/MiaA/NifB-like_rSAM"/>
</dbReference>
<comment type="cofactor">
    <cofactor evidence="13">
        <name>[4Fe-4S] cluster</name>
        <dbReference type="ChEBI" id="CHEBI:49883"/>
    </cofactor>
    <text evidence="13">Binds 1 [4Fe-4S] cluster. The cluster is coordinated with 3 cysteines and an exchangeable S-adenosyl-L-methionine.</text>
</comment>
<feature type="binding site" evidence="13">
    <location>
        <position position="241"/>
    </location>
    <ligand>
        <name>[2Fe-2S] cluster</name>
        <dbReference type="ChEBI" id="CHEBI:190135"/>
    </ligand>
</feature>
<keyword evidence="11 13" id="KW-0411">Iron-sulfur</keyword>
<feature type="domain" description="Radical SAM core" evidence="14">
    <location>
        <begin position="90"/>
        <end position="316"/>
    </location>
</feature>
<dbReference type="SUPFAM" id="SSF102114">
    <property type="entry name" value="Radical SAM enzymes"/>
    <property type="match status" value="1"/>
</dbReference>
<dbReference type="InterPro" id="IPR058240">
    <property type="entry name" value="rSAM_sf"/>
</dbReference>
<evidence type="ECO:0000256" key="13">
    <source>
        <dbReference type="HAMAP-Rule" id="MF_01694"/>
    </source>
</evidence>
<evidence type="ECO:0000256" key="6">
    <source>
        <dbReference type="ARBA" id="ARBA00022691"/>
    </source>
</evidence>
<keyword evidence="4 13" id="KW-0004">4Fe-4S</keyword>
<evidence type="ECO:0000256" key="9">
    <source>
        <dbReference type="ARBA" id="ARBA00022756"/>
    </source>
</evidence>
<dbReference type="InterPro" id="IPR010722">
    <property type="entry name" value="BATS_dom"/>
</dbReference>
<comment type="pathway">
    <text evidence="1 13">Cofactor biosynthesis; biotin biosynthesis; biotin from 7,8-diaminononanoate: step 2/2.</text>
</comment>
<dbReference type="NCBIfam" id="TIGR00433">
    <property type="entry name" value="bioB"/>
    <property type="match status" value="1"/>
</dbReference>
<keyword evidence="16" id="KW-1185">Reference proteome</keyword>
<evidence type="ECO:0000256" key="2">
    <source>
        <dbReference type="ARBA" id="ARBA00010765"/>
    </source>
</evidence>
<evidence type="ECO:0000259" key="14">
    <source>
        <dbReference type="PROSITE" id="PS51918"/>
    </source>
</evidence>
<evidence type="ECO:0000256" key="1">
    <source>
        <dbReference type="ARBA" id="ARBA00004942"/>
    </source>
</evidence>
<dbReference type="InterPro" id="IPR013785">
    <property type="entry name" value="Aldolase_TIM"/>
</dbReference>
<dbReference type="Pfam" id="PF04055">
    <property type="entry name" value="Radical_SAM"/>
    <property type="match status" value="1"/>
</dbReference>
<keyword evidence="10 13" id="KW-0408">Iron</keyword>
<dbReference type="Proteomes" id="UP001628193">
    <property type="component" value="Unassembled WGS sequence"/>
</dbReference>
<accession>A0ABQ0C556</accession>
<evidence type="ECO:0000256" key="11">
    <source>
        <dbReference type="ARBA" id="ARBA00023014"/>
    </source>
</evidence>
<comment type="cofactor">
    <cofactor evidence="13">
        <name>[2Fe-2S] cluster</name>
        <dbReference type="ChEBI" id="CHEBI:190135"/>
    </cofactor>
    <text evidence="13">Binds 1 [2Fe-2S] cluster. The cluster is coordinated with 3 cysteines and 1 arginine.</text>
</comment>
<feature type="binding site" evidence="13">
    <location>
        <position position="112"/>
    </location>
    <ligand>
        <name>[4Fe-4S] cluster</name>
        <dbReference type="ChEBI" id="CHEBI:49883"/>
        <note>4Fe-4S-S-AdoMet</note>
    </ligand>
</feature>
<evidence type="ECO:0000256" key="12">
    <source>
        <dbReference type="ARBA" id="ARBA00051157"/>
    </source>
</evidence>
<gene>
    <name evidence="13 15" type="primary">bioB</name>
    <name evidence="15" type="ORF">SIID45300_00327</name>
</gene>
<name>A0ABQ0C556_9PROT</name>
<dbReference type="SFLD" id="SFLDG01278">
    <property type="entry name" value="biotin_synthase_like"/>
    <property type="match status" value="1"/>
</dbReference>
<comment type="catalytic activity">
    <reaction evidence="12 13">
        <text>(4R,5S)-dethiobiotin + (sulfur carrier)-SH + 2 reduced [2Fe-2S]-[ferredoxin] + 2 S-adenosyl-L-methionine = (sulfur carrier)-H + biotin + 2 5'-deoxyadenosine + 2 L-methionine + 2 oxidized [2Fe-2S]-[ferredoxin]</text>
        <dbReference type="Rhea" id="RHEA:22060"/>
        <dbReference type="Rhea" id="RHEA-COMP:10000"/>
        <dbReference type="Rhea" id="RHEA-COMP:10001"/>
        <dbReference type="Rhea" id="RHEA-COMP:14737"/>
        <dbReference type="Rhea" id="RHEA-COMP:14739"/>
        <dbReference type="ChEBI" id="CHEBI:17319"/>
        <dbReference type="ChEBI" id="CHEBI:29917"/>
        <dbReference type="ChEBI" id="CHEBI:33737"/>
        <dbReference type="ChEBI" id="CHEBI:33738"/>
        <dbReference type="ChEBI" id="CHEBI:57586"/>
        <dbReference type="ChEBI" id="CHEBI:57844"/>
        <dbReference type="ChEBI" id="CHEBI:59789"/>
        <dbReference type="ChEBI" id="CHEBI:64428"/>
        <dbReference type="ChEBI" id="CHEBI:149473"/>
        <dbReference type="EC" id="2.8.1.6"/>
    </reaction>
</comment>
<keyword evidence="6 13" id="KW-0949">S-adenosyl-L-methionine</keyword>
<dbReference type="GO" id="GO:0004076">
    <property type="term" value="F:biotin synthase activity"/>
    <property type="evidence" value="ECO:0007669"/>
    <property type="project" value="UniProtKB-EC"/>
</dbReference>
<evidence type="ECO:0000256" key="7">
    <source>
        <dbReference type="ARBA" id="ARBA00022714"/>
    </source>
</evidence>
<evidence type="ECO:0000313" key="15">
    <source>
        <dbReference type="EMBL" id="GAB0056028.1"/>
    </source>
</evidence>
<feature type="binding site" evidence="13">
    <location>
        <position position="149"/>
    </location>
    <ligand>
        <name>[2Fe-2S] cluster</name>
        <dbReference type="ChEBI" id="CHEBI:190135"/>
    </ligand>
</feature>
<dbReference type="SMART" id="SM00876">
    <property type="entry name" value="BATS"/>
    <property type="match status" value="1"/>
</dbReference>
<dbReference type="HAMAP" id="MF_01694">
    <property type="entry name" value="BioB"/>
    <property type="match status" value="1"/>
</dbReference>